<dbReference type="GeneID" id="87893361"/>
<keyword evidence="3" id="KW-1185">Reference proteome</keyword>
<reference evidence="2 3" key="1">
    <citation type="journal article" date="2023" name="bioRxiv">
        <title>High-quality genome assemblies of four members of thePodospora anserinaspecies complex.</title>
        <authorList>
            <person name="Ament-Velasquez S.L."/>
            <person name="Vogan A.A."/>
            <person name="Wallerman O."/>
            <person name="Hartmann F."/>
            <person name="Gautier V."/>
            <person name="Silar P."/>
            <person name="Giraud T."/>
            <person name="Johannesson H."/>
        </authorList>
    </citation>
    <scope>NUCLEOTIDE SEQUENCE [LARGE SCALE GENOMIC DNA]</scope>
    <source>
        <strain evidence="2 3">CBS 112042</strain>
    </source>
</reference>
<feature type="region of interest" description="Disordered" evidence="1">
    <location>
        <begin position="156"/>
        <end position="198"/>
    </location>
</feature>
<comment type="caution">
    <text evidence="2">The sequence shown here is derived from an EMBL/GenBank/DDBJ whole genome shotgun (WGS) entry which is preliminary data.</text>
</comment>
<organism evidence="2 3">
    <name type="scientific">Podospora bellae-mahoneyi</name>
    <dbReference type="NCBI Taxonomy" id="2093777"/>
    <lineage>
        <taxon>Eukaryota</taxon>
        <taxon>Fungi</taxon>
        <taxon>Dikarya</taxon>
        <taxon>Ascomycota</taxon>
        <taxon>Pezizomycotina</taxon>
        <taxon>Sordariomycetes</taxon>
        <taxon>Sordariomycetidae</taxon>
        <taxon>Sordariales</taxon>
        <taxon>Podosporaceae</taxon>
        <taxon>Podospora</taxon>
    </lineage>
</organism>
<dbReference type="Proteomes" id="UP001322138">
    <property type="component" value="Unassembled WGS sequence"/>
</dbReference>
<protein>
    <submittedName>
        <fullName evidence="2">Uncharacterized protein</fullName>
    </submittedName>
</protein>
<feature type="compositionally biased region" description="Polar residues" evidence="1">
    <location>
        <begin position="172"/>
        <end position="191"/>
    </location>
</feature>
<evidence type="ECO:0000313" key="2">
    <source>
        <dbReference type="EMBL" id="KAK4647989.1"/>
    </source>
</evidence>
<evidence type="ECO:0000313" key="3">
    <source>
        <dbReference type="Proteomes" id="UP001322138"/>
    </source>
</evidence>
<accession>A0ABR0FVP0</accession>
<proteinExistence type="predicted"/>
<gene>
    <name evidence="2" type="ORF">QC761_106175</name>
</gene>
<sequence>MPSTFLSRSALSAIRPASNQPVTSLPSVRRLNCVTMSFDDVKRWKEWKAKELLVPNSQDNVFHLKVYSPINKSQVWNIDYSGVSIRPPPPPQRASARLLVSPLPIKAPVRRLRAPKQLLSYHYESPTGGGSSTPQRSSFSTTSQYITFETLKSVDKGGKVDSHSAKVKSSLRNRVQSRPNTNDAQVTGTPDNKQDKDVDAELPVLRYLPFFLGAGGPL</sequence>
<dbReference type="EMBL" id="JAFFGZ010000001">
    <property type="protein sequence ID" value="KAK4647989.1"/>
    <property type="molecule type" value="Genomic_DNA"/>
</dbReference>
<name>A0ABR0FVP0_9PEZI</name>
<dbReference type="RefSeq" id="XP_062736965.1">
    <property type="nucleotide sequence ID" value="XM_062873879.1"/>
</dbReference>
<evidence type="ECO:0000256" key="1">
    <source>
        <dbReference type="SAM" id="MobiDB-lite"/>
    </source>
</evidence>